<dbReference type="InterPro" id="IPR016292">
    <property type="entry name" value="Epoxide_hydrolase"/>
</dbReference>
<keyword evidence="7" id="KW-1185">Reference proteome</keyword>
<dbReference type="PANTHER" id="PTHR21661:SF35">
    <property type="entry name" value="EPOXIDE HYDROLASE"/>
    <property type="match status" value="1"/>
</dbReference>
<reference evidence="6" key="1">
    <citation type="submission" date="2021-03" db="EMBL/GenBank/DDBJ databases">
        <authorList>
            <person name="Kanchanasin P."/>
            <person name="Saeng-In P."/>
            <person name="Phongsopitanun W."/>
            <person name="Yuki M."/>
            <person name="Kudo T."/>
            <person name="Ohkuma M."/>
            <person name="Tanasupawat S."/>
        </authorList>
    </citation>
    <scope>NUCLEOTIDE SEQUENCE</scope>
    <source>
        <strain evidence="6">GKU 128</strain>
    </source>
</reference>
<accession>A0A939PJQ0</accession>
<dbReference type="InterPro" id="IPR000639">
    <property type="entry name" value="Epox_hydrolase-like"/>
</dbReference>
<dbReference type="EMBL" id="JAGEOJ010000021">
    <property type="protein sequence ID" value="MBO2453557.1"/>
    <property type="molecule type" value="Genomic_DNA"/>
</dbReference>
<dbReference type="InterPro" id="IPR010497">
    <property type="entry name" value="Epoxide_hydro_N"/>
</dbReference>
<feature type="domain" description="Epoxide hydrolase N-terminal" evidence="5">
    <location>
        <begin position="4"/>
        <end position="109"/>
    </location>
</feature>
<keyword evidence="3 6" id="KW-0378">Hydrolase</keyword>
<feature type="active site" description="Nucleophile" evidence="4">
    <location>
        <position position="178"/>
    </location>
</feature>
<dbReference type="PIRSF" id="PIRSF001112">
    <property type="entry name" value="Epoxide_hydrolase"/>
    <property type="match status" value="1"/>
</dbReference>
<feature type="active site" description="Proton donor" evidence="4">
    <location>
        <position position="312"/>
    </location>
</feature>
<dbReference type="PRINTS" id="PR00412">
    <property type="entry name" value="EPOXHYDRLASE"/>
</dbReference>
<evidence type="ECO:0000256" key="4">
    <source>
        <dbReference type="PIRSR" id="PIRSR001112-1"/>
    </source>
</evidence>
<proteinExistence type="inferred from homology"/>
<comment type="caution">
    <text evidence="6">The sequence shown here is derived from an EMBL/GenBank/DDBJ whole genome shotgun (WGS) entry which is preliminary data.</text>
</comment>
<evidence type="ECO:0000256" key="1">
    <source>
        <dbReference type="ARBA" id="ARBA00010088"/>
    </source>
</evidence>
<dbReference type="InterPro" id="IPR029058">
    <property type="entry name" value="AB_hydrolase_fold"/>
</dbReference>
<dbReference type="GO" id="GO:0097176">
    <property type="term" value="P:epoxide metabolic process"/>
    <property type="evidence" value="ECO:0007669"/>
    <property type="project" value="TreeGrafter"/>
</dbReference>
<organism evidence="6 7">
    <name type="scientific">Actinomadura barringtoniae</name>
    <dbReference type="NCBI Taxonomy" id="1427535"/>
    <lineage>
        <taxon>Bacteria</taxon>
        <taxon>Bacillati</taxon>
        <taxon>Actinomycetota</taxon>
        <taxon>Actinomycetes</taxon>
        <taxon>Streptosporangiales</taxon>
        <taxon>Thermomonosporaceae</taxon>
        <taxon>Actinomadura</taxon>
    </lineage>
</organism>
<keyword evidence="2" id="KW-0058">Aromatic hydrocarbons catabolism</keyword>
<dbReference type="PANTHER" id="PTHR21661">
    <property type="entry name" value="EPOXIDE HYDROLASE 1-RELATED"/>
    <property type="match status" value="1"/>
</dbReference>
<dbReference type="GO" id="GO:0004301">
    <property type="term" value="F:epoxide hydrolase activity"/>
    <property type="evidence" value="ECO:0007669"/>
    <property type="project" value="TreeGrafter"/>
</dbReference>
<evidence type="ECO:0000259" key="5">
    <source>
        <dbReference type="Pfam" id="PF06441"/>
    </source>
</evidence>
<sequence length="385" mass="43403">MTEIRPFRIDVPQSDLDDLRERLGRTRWGAAIPGKGWERGVPEDYLRELAEYWRTEYDWRAHEAALNEYPQFTTEIDGANIHFLHVRSPEPNALPLLLTHGWPGSVVEFLDMIGPLTDPAAHGGDPADAFHLVIPSMPGYGFSGPVKDTGWNVDRIARAYKELMSRLGYERYGTQGGDMGAFVSPSLGKQDADHVVGVHVNAASYGFIPYGEVSDEELATFTDVEKARIARLKNWTDNGSAYFQVQATQPQTLSYGLTDSPVGQLAWIVEKFKVWTYPTEALPEEAIDRDRMLTDVMLYWLTDTFGSAANLYYENMHSGGDWSQERGTMPTGVAVFAEDIAIRRYAEYGYNIVHWSDFERGGHFAAMEVPDLLTADVRAFFRTLR</sequence>
<protein>
    <submittedName>
        <fullName evidence="6">Epoxide hydrolase</fullName>
    </submittedName>
</protein>
<dbReference type="AlphaFoldDB" id="A0A939PJQ0"/>
<gene>
    <name evidence="6" type="ORF">J4573_41160</name>
</gene>
<dbReference type="Pfam" id="PF06441">
    <property type="entry name" value="EHN"/>
    <property type="match status" value="1"/>
</dbReference>
<dbReference type="Gene3D" id="3.40.50.1820">
    <property type="entry name" value="alpha/beta hydrolase"/>
    <property type="match status" value="1"/>
</dbReference>
<comment type="similarity">
    <text evidence="1">Belongs to the peptidase S33 family.</text>
</comment>
<evidence type="ECO:0000256" key="2">
    <source>
        <dbReference type="ARBA" id="ARBA00022797"/>
    </source>
</evidence>
<name>A0A939PJQ0_9ACTN</name>
<dbReference type="RefSeq" id="WP_208261576.1">
    <property type="nucleotide sequence ID" value="NZ_JAGEOJ010000021.1"/>
</dbReference>
<evidence type="ECO:0000313" key="6">
    <source>
        <dbReference type="EMBL" id="MBO2453557.1"/>
    </source>
</evidence>
<dbReference type="SUPFAM" id="SSF53474">
    <property type="entry name" value="alpha/beta-Hydrolases"/>
    <property type="match status" value="1"/>
</dbReference>
<dbReference type="Proteomes" id="UP000669179">
    <property type="component" value="Unassembled WGS sequence"/>
</dbReference>
<evidence type="ECO:0000313" key="7">
    <source>
        <dbReference type="Proteomes" id="UP000669179"/>
    </source>
</evidence>
<feature type="active site" description="Proton acceptor" evidence="4">
    <location>
        <position position="363"/>
    </location>
</feature>
<evidence type="ECO:0000256" key="3">
    <source>
        <dbReference type="ARBA" id="ARBA00022801"/>
    </source>
</evidence>